<accession>A0A8H4PJI8</accession>
<evidence type="ECO:0000256" key="2">
    <source>
        <dbReference type="ARBA" id="ARBA00022801"/>
    </source>
</evidence>
<protein>
    <submittedName>
        <fullName evidence="4">Beta-lactamase</fullName>
    </submittedName>
</protein>
<dbReference type="SUPFAM" id="SSF56601">
    <property type="entry name" value="beta-lactamase/transpeptidase-like"/>
    <property type="match status" value="1"/>
</dbReference>
<dbReference type="OrthoDB" id="428260at2759"/>
<dbReference type="GO" id="GO:0016787">
    <property type="term" value="F:hydrolase activity"/>
    <property type="evidence" value="ECO:0007669"/>
    <property type="project" value="UniProtKB-KW"/>
</dbReference>
<dbReference type="InterPro" id="IPR012338">
    <property type="entry name" value="Beta-lactam/transpept-like"/>
</dbReference>
<dbReference type="InterPro" id="IPR001466">
    <property type="entry name" value="Beta-lactam-related"/>
</dbReference>
<reference evidence="4 5" key="1">
    <citation type="submission" date="2020-01" db="EMBL/GenBank/DDBJ databases">
        <title>Identification and distribution of gene clusters putatively required for synthesis of sphingolipid metabolism inhibitors in phylogenetically diverse species of the filamentous fungus Fusarium.</title>
        <authorList>
            <person name="Kim H.-S."/>
            <person name="Busman M."/>
            <person name="Brown D.W."/>
            <person name="Divon H."/>
            <person name="Uhlig S."/>
            <person name="Proctor R.H."/>
        </authorList>
    </citation>
    <scope>NUCLEOTIDE SEQUENCE [LARGE SCALE GENOMIC DNA]</scope>
    <source>
        <strain evidence="4 5">NRRL 20459</strain>
    </source>
</reference>
<evidence type="ECO:0000256" key="1">
    <source>
        <dbReference type="ARBA" id="ARBA00009009"/>
    </source>
</evidence>
<comment type="caution">
    <text evidence="4">The sequence shown here is derived from an EMBL/GenBank/DDBJ whole genome shotgun (WGS) entry which is preliminary data.</text>
</comment>
<dbReference type="InterPro" id="IPR050789">
    <property type="entry name" value="Diverse_Enzym_Activities"/>
</dbReference>
<dbReference type="PANTHER" id="PTHR43283">
    <property type="entry name" value="BETA-LACTAMASE-RELATED"/>
    <property type="match status" value="1"/>
</dbReference>
<proteinExistence type="inferred from homology"/>
<dbReference type="Proteomes" id="UP000554235">
    <property type="component" value="Unassembled WGS sequence"/>
</dbReference>
<comment type="similarity">
    <text evidence="1">Belongs to the class-A beta-lactamase family.</text>
</comment>
<dbReference type="Gene3D" id="3.40.710.10">
    <property type="entry name" value="DD-peptidase/beta-lactamase superfamily"/>
    <property type="match status" value="1"/>
</dbReference>
<evidence type="ECO:0000259" key="3">
    <source>
        <dbReference type="Pfam" id="PF00144"/>
    </source>
</evidence>
<feature type="domain" description="Beta-lactamase-related" evidence="3">
    <location>
        <begin position="5"/>
        <end position="371"/>
    </location>
</feature>
<gene>
    <name evidence="4" type="ORF">FALBO_8142</name>
</gene>
<sequence>MESLDSLLQTSLKDGVVPSLALLAKRRDGSCVLSKYLGGSLPSWPNQCTVDSQTVFTLASCTKLPTTVAALQLVEKQLISLDTDVSSIIPVLGRQKVLAGWNPDGSPILNKRRNPITLRHLLTHSSGAGYDFSNTDLEKFHCSRNILTSNGSAIDERFDLPLLFEPGEGWEYGCGIDWAGKVVQQLSGTSLESYLRQNVWEPLGATSFTFWPKCQDKEGRHLASLTVKSETTGRLKELPDGLGLNIGVTDCFGGQGGYSNAADYTELLFSLLANDKRLLQAETVDMMFEGQLSKKSKEVLQAVTKDPSWAIGDFYPGEVYDWGLGGLLIEQLESCDALCARGPRTLVWSGAANLFWFIDRKGLCGLFATQVLPSYDPDIEKLIAAFQEFVYKTGDS</sequence>
<name>A0A8H4PJI8_9HYPO</name>
<evidence type="ECO:0000313" key="5">
    <source>
        <dbReference type="Proteomes" id="UP000554235"/>
    </source>
</evidence>
<dbReference type="AlphaFoldDB" id="A0A8H4PJI8"/>
<dbReference type="EMBL" id="JAADYS010001108">
    <property type="protein sequence ID" value="KAF4465017.1"/>
    <property type="molecule type" value="Genomic_DNA"/>
</dbReference>
<organism evidence="4 5">
    <name type="scientific">Fusarium albosuccineum</name>
    <dbReference type="NCBI Taxonomy" id="1237068"/>
    <lineage>
        <taxon>Eukaryota</taxon>
        <taxon>Fungi</taxon>
        <taxon>Dikarya</taxon>
        <taxon>Ascomycota</taxon>
        <taxon>Pezizomycotina</taxon>
        <taxon>Sordariomycetes</taxon>
        <taxon>Hypocreomycetidae</taxon>
        <taxon>Hypocreales</taxon>
        <taxon>Nectriaceae</taxon>
        <taxon>Fusarium</taxon>
        <taxon>Fusarium decemcellulare species complex</taxon>
    </lineage>
</organism>
<dbReference type="PANTHER" id="PTHR43283:SF17">
    <property type="entry name" value="(LOVD), PUTATIVE (AFU_ORTHOLOGUE AFUA_5G00920)-RELATED"/>
    <property type="match status" value="1"/>
</dbReference>
<keyword evidence="2" id="KW-0378">Hydrolase</keyword>
<evidence type="ECO:0000313" key="4">
    <source>
        <dbReference type="EMBL" id="KAF4465017.1"/>
    </source>
</evidence>
<dbReference type="Pfam" id="PF00144">
    <property type="entry name" value="Beta-lactamase"/>
    <property type="match status" value="1"/>
</dbReference>
<keyword evidence="5" id="KW-1185">Reference proteome</keyword>